<organism evidence="2 3">
    <name type="scientific">Haloechinothrix alba</name>
    <dbReference type="NCBI Taxonomy" id="664784"/>
    <lineage>
        <taxon>Bacteria</taxon>
        <taxon>Bacillati</taxon>
        <taxon>Actinomycetota</taxon>
        <taxon>Actinomycetes</taxon>
        <taxon>Pseudonocardiales</taxon>
        <taxon>Pseudonocardiaceae</taxon>
        <taxon>Haloechinothrix</taxon>
    </lineage>
</organism>
<dbReference type="Proteomes" id="UP000198348">
    <property type="component" value="Unassembled WGS sequence"/>
</dbReference>
<name>A0A238W5N4_9PSEU</name>
<dbReference type="RefSeq" id="WP_141134586.1">
    <property type="nucleotide sequence ID" value="NZ_FZNW01000005.1"/>
</dbReference>
<evidence type="ECO:0000313" key="2">
    <source>
        <dbReference type="EMBL" id="SNR41727.1"/>
    </source>
</evidence>
<keyword evidence="1" id="KW-0732">Signal</keyword>
<accession>A0A238W5N4</accession>
<gene>
    <name evidence="2" type="ORF">SAMN06265360_105132</name>
</gene>
<protein>
    <submittedName>
        <fullName evidence="2">Uncharacterized protein</fullName>
    </submittedName>
</protein>
<sequence>MRSRRVGALAAMVSLVLALLAPAAAAGVVPRGPDECAASLDCTAEEINLMSMPERAELVRGMPEGPAVELLPGYQSRWRNIEGVIAFLDYYSLGEPGSWISYVDAGIIEGIERGIALARGEGTDDFGNPGSVLWAEYLTRLAGGELEGRAAHDEAWSVAEQAATEQGG</sequence>
<reference evidence="2 3" key="1">
    <citation type="submission" date="2017-06" db="EMBL/GenBank/DDBJ databases">
        <authorList>
            <person name="Kim H.J."/>
            <person name="Triplett B.A."/>
        </authorList>
    </citation>
    <scope>NUCLEOTIDE SEQUENCE [LARGE SCALE GENOMIC DNA]</scope>
    <source>
        <strain evidence="2 3">DSM 45207</strain>
    </source>
</reference>
<feature type="signal peptide" evidence="1">
    <location>
        <begin position="1"/>
        <end position="26"/>
    </location>
</feature>
<keyword evidence="3" id="KW-1185">Reference proteome</keyword>
<evidence type="ECO:0000313" key="3">
    <source>
        <dbReference type="Proteomes" id="UP000198348"/>
    </source>
</evidence>
<dbReference type="AlphaFoldDB" id="A0A238W5N4"/>
<proteinExistence type="predicted"/>
<evidence type="ECO:0000256" key="1">
    <source>
        <dbReference type="SAM" id="SignalP"/>
    </source>
</evidence>
<dbReference type="EMBL" id="FZNW01000005">
    <property type="protein sequence ID" value="SNR41727.1"/>
    <property type="molecule type" value="Genomic_DNA"/>
</dbReference>
<dbReference type="OrthoDB" id="3679856at2"/>
<feature type="chain" id="PRO_5038376919" evidence="1">
    <location>
        <begin position="27"/>
        <end position="168"/>
    </location>
</feature>